<dbReference type="AlphaFoldDB" id="A0A927WNM0"/>
<reference evidence="8" key="1">
    <citation type="submission" date="2019-04" db="EMBL/GenBank/DDBJ databases">
        <title>Evolution of Biomass-Degrading Anaerobic Consortia Revealed by Metagenomics.</title>
        <authorList>
            <person name="Peng X."/>
        </authorList>
    </citation>
    <scope>NUCLEOTIDE SEQUENCE</scope>
    <source>
        <strain evidence="8">SIG240</strain>
    </source>
</reference>
<evidence type="ECO:0000256" key="2">
    <source>
        <dbReference type="ARBA" id="ARBA00022691"/>
    </source>
</evidence>
<comment type="caution">
    <text evidence="8">The sequence shown here is derived from an EMBL/GenBank/DDBJ whole genome shotgun (WGS) entry which is preliminary data.</text>
</comment>
<dbReference type="Pfam" id="PF04055">
    <property type="entry name" value="Radical_SAM"/>
    <property type="match status" value="1"/>
</dbReference>
<feature type="binding site" evidence="6">
    <location>
        <position position="78"/>
    </location>
    <ligand>
        <name>[4Fe-4S] cluster</name>
        <dbReference type="ChEBI" id="CHEBI:49883"/>
        <note>4Fe-4S-S-AdoMet</note>
    </ligand>
</feature>
<dbReference type="InterPro" id="IPR058240">
    <property type="entry name" value="rSAM_sf"/>
</dbReference>
<evidence type="ECO:0000259" key="7">
    <source>
        <dbReference type="PROSITE" id="PS51918"/>
    </source>
</evidence>
<evidence type="ECO:0000313" key="9">
    <source>
        <dbReference type="Proteomes" id="UP000761380"/>
    </source>
</evidence>
<dbReference type="GO" id="GO:0051539">
    <property type="term" value="F:4 iron, 4 sulfur cluster binding"/>
    <property type="evidence" value="ECO:0007669"/>
    <property type="project" value="UniProtKB-KW"/>
</dbReference>
<dbReference type="InterPro" id="IPR016431">
    <property type="entry name" value="Pyrv-formate_lyase-activ_prd"/>
</dbReference>
<dbReference type="PROSITE" id="PS51918">
    <property type="entry name" value="RADICAL_SAM"/>
    <property type="match status" value="1"/>
</dbReference>
<sequence length="277" mass="31012">MNKQACNLCPHHCALAEGQVGFCHTRRNEGGQIKSLNYGRVTSLAIDPIEKKPLYHFYPGSVILSLGSFGCNMACPFCQNHTISQGGEQEVRWQISPMQLAELAQETSQQYGSIGVAFTYNEPLLSYEYLRDTLPLLHQAGQKNVLVTNGQIEEEPLTELLPYVDAMNIDLKTFAEKTYAKLDGSLQAAQRTIQMAAEAGVHVEVTTLVVPGISDDINEFCAEVDWLAGVSREIPLHLSRYFPRYQYKASATQLDKLYELQRIAQKRMKYVYLGNVG</sequence>
<keyword evidence="4 6" id="KW-0408">Iron</keyword>
<feature type="domain" description="Radical SAM core" evidence="7">
    <location>
        <begin position="56"/>
        <end position="267"/>
    </location>
</feature>
<dbReference type="InterPro" id="IPR007197">
    <property type="entry name" value="rSAM"/>
</dbReference>
<dbReference type="NCBIfam" id="TIGR04337">
    <property type="entry name" value="AmmeMemoSam_rS"/>
    <property type="match status" value="1"/>
</dbReference>
<dbReference type="InterPro" id="IPR034457">
    <property type="entry name" value="Organic_radical-activating"/>
</dbReference>
<keyword evidence="5 6" id="KW-0411">Iron-sulfur</keyword>
<dbReference type="SUPFAM" id="SSF102114">
    <property type="entry name" value="Radical SAM enzymes"/>
    <property type="match status" value="1"/>
</dbReference>
<evidence type="ECO:0000256" key="6">
    <source>
        <dbReference type="PIRSR" id="PIRSR004869-50"/>
    </source>
</evidence>
<keyword evidence="2 6" id="KW-0949">S-adenosyl-L-methionine</keyword>
<gene>
    <name evidence="8" type="primary">amrS</name>
    <name evidence="8" type="ORF">E7201_06435</name>
</gene>
<feature type="binding site" evidence="6">
    <location>
        <position position="71"/>
    </location>
    <ligand>
        <name>[4Fe-4S] cluster</name>
        <dbReference type="ChEBI" id="CHEBI:49883"/>
        <note>4Fe-4S-S-AdoMet</note>
    </ligand>
</feature>
<dbReference type="SFLD" id="SFLDS00029">
    <property type="entry name" value="Radical_SAM"/>
    <property type="match status" value="1"/>
</dbReference>
<feature type="binding site" evidence="6">
    <location>
        <position position="75"/>
    </location>
    <ligand>
        <name>[4Fe-4S] cluster</name>
        <dbReference type="ChEBI" id="CHEBI:49883"/>
        <note>4Fe-4S-S-AdoMet</note>
    </ligand>
</feature>
<evidence type="ECO:0000256" key="5">
    <source>
        <dbReference type="ARBA" id="ARBA00023014"/>
    </source>
</evidence>
<dbReference type="PIRSF" id="PIRSF004869">
    <property type="entry name" value="PflX_prd"/>
    <property type="match status" value="1"/>
</dbReference>
<dbReference type="SFLD" id="SFLDG01101">
    <property type="entry name" value="Uncharacterised_Radical_SAM_Su"/>
    <property type="match status" value="1"/>
</dbReference>
<organism evidence="8 9">
    <name type="scientific">Selenomonas ruminantium</name>
    <dbReference type="NCBI Taxonomy" id="971"/>
    <lineage>
        <taxon>Bacteria</taxon>
        <taxon>Bacillati</taxon>
        <taxon>Bacillota</taxon>
        <taxon>Negativicutes</taxon>
        <taxon>Selenomonadales</taxon>
        <taxon>Selenomonadaceae</taxon>
        <taxon>Selenomonas</taxon>
    </lineage>
</organism>
<dbReference type="EMBL" id="SVBY01000037">
    <property type="protein sequence ID" value="MBE6092789.1"/>
    <property type="molecule type" value="Genomic_DNA"/>
</dbReference>
<protein>
    <submittedName>
        <fullName evidence="8">AmmeMemoRadiSam system radical SAM enzyme</fullName>
    </submittedName>
</protein>
<dbReference type="CDD" id="cd01335">
    <property type="entry name" value="Radical_SAM"/>
    <property type="match status" value="1"/>
</dbReference>
<dbReference type="InterPro" id="IPR027596">
    <property type="entry name" value="AmmeMemoSam_rS"/>
</dbReference>
<comment type="cofactor">
    <cofactor evidence="6">
        <name>[4Fe-4S] cluster</name>
        <dbReference type="ChEBI" id="CHEBI:49883"/>
    </cofactor>
    <text evidence="6">Binds 1 [4Fe-4S] cluster. The cluster is coordinated with 3 cysteines and an exchangeable S-adenosyl-L-methionine.</text>
</comment>
<dbReference type="PANTHER" id="PTHR30352">
    <property type="entry name" value="PYRUVATE FORMATE-LYASE-ACTIVATING ENZYME"/>
    <property type="match status" value="1"/>
</dbReference>
<evidence type="ECO:0000256" key="4">
    <source>
        <dbReference type="ARBA" id="ARBA00023004"/>
    </source>
</evidence>
<dbReference type="Gene3D" id="3.20.20.70">
    <property type="entry name" value="Aldolase class I"/>
    <property type="match status" value="1"/>
</dbReference>
<name>A0A927WNM0_SELRU</name>
<dbReference type="PANTHER" id="PTHR30352:SF5">
    <property type="entry name" value="PYRUVATE FORMATE-LYASE 1-ACTIVATING ENZYME"/>
    <property type="match status" value="1"/>
</dbReference>
<dbReference type="GO" id="GO:0003824">
    <property type="term" value="F:catalytic activity"/>
    <property type="evidence" value="ECO:0007669"/>
    <property type="project" value="InterPro"/>
</dbReference>
<evidence type="ECO:0000313" key="8">
    <source>
        <dbReference type="EMBL" id="MBE6092789.1"/>
    </source>
</evidence>
<keyword evidence="1" id="KW-0004">4Fe-4S</keyword>
<evidence type="ECO:0000256" key="1">
    <source>
        <dbReference type="ARBA" id="ARBA00022485"/>
    </source>
</evidence>
<evidence type="ECO:0000256" key="3">
    <source>
        <dbReference type="ARBA" id="ARBA00022723"/>
    </source>
</evidence>
<dbReference type="InterPro" id="IPR013785">
    <property type="entry name" value="Aldolase_TIM"/>
</dbReference>
<accession>A0A927WNM0</accession>
<proteinExistence type="predicted"/>
<keyword evidence="3 6" id="KW-0479">Metal-binding</keyword>
<dbReference type="GO" id="GO:0046872">
    <property type="term" value="F:metal ion binding"/>
    <property type="evidence" value="ECO:0007669"/>
    <property type="project" value="UniProtKB-KW"/>
</dbReference>
<dbReference type="Proteomes" id="UP000761380">
    <property type="component" value="Unassembled WGS sequence"/>
</dbReference>